<feature type="domain" description="Tudor" evidence="2">
    <location>
        <begin position="145"/>
        <end position="203"/>
    </location>
</feature>
<dbReference type="EMBL" id="MTYJ01000063">
    <property type="protein sequence ID" value="OQV17226.1"/>
    <property type="molecule type" value="Genomic_DNA"/>
</dbReference>
<dbReference type="PROSITE" id="PS50304">
    <property type="entry name" value="TUDOR"/>
    <property type="match status" value="1"/>
</dbReference>
<organism evidence="3 4">
    <name type="scientific">Hypsibius exemplaris</name>
    <name type="common">Freshwater tardigrade</name>
    <dbReference type="NCBI Taxonomy" id="2072580"/>
    <lineage>
        <taxon>Eukaryota</taxon>
        <taxon>Metazoa</taxon>
        <taxon>Ecdysozoa</taxon>
        <taxon>Tardigrada</taxon>
        <taxon>Eutardigrada</taxon>
        <taxon>Parachela</taxon>
        <taxon>Hypsibioidea</taxon>
        <taxon>Hypsibiidae</taxon>
        <taxon>Hypsibius</taxon>
    </lineage>
</organism>
<protein>
    <recommendedName>
        <fullName evidence="2">Tudor domain-containing protein</fullName>
    </recommendedName>
</protein>
<gene>
    <name evidence="3" type="ORF">BV898_08624</name>
</gene>
<evidence type="ECO:0000313" key="3">
    <source>
        <dbReference type="EMBL" id="OQV17226.1"/>
    </source>
</evidence>
<dbReference type="AlphaFoldDB" id="A0A1W0WPT6"/>
<accession>A0A1W0WPT6</accession>
<name>A0A1W0WPT6_HYPEX</name>
<dbReference type="SMART" id="SM00333">
    <property type="entry name" value="TUDOR"/>
    <property type="match status" value="1"/>
</dbReference>
<dbReference type="InterPro" id="IPR002999">
    <property type="entry name" value="Tudor"/>
</dbReference>
<sequence>MSSTRAAPFTWGRKGKSGPKVATSAATPTATPKSMAAASAIVPPAPLTKAAVPVRFGRVNVAAASAKVVVTPPPPPSVPLPPYERNPWKAPKTPNSTASFFAGISFLENDGTFYLRPLEVGEALASLSTKWQSDFAACENLHVSQLKYGAPCIVKYAKDECWYRATFLGIRDNKRHVFYEDFGTVEPIADDKHYKAIGDACRDAYEHPTCLFSCRLVHPMNNLEFADLSASASDLDLARRIIAGTTVLVDVIGYRPERRHGKERVFLLVDIFIDGVDRRISLLDRLMERNPKVAFKPAFPQGVSFDLTPTERECAILQFPPAHVPPFGEKILVKLVDIKDQEAVLLFVPMPEARDSNVSSTARVIYSDASILASLEEEWTKGVGGELKPAALVNQGNSYLIRHERSVCRVEVSEVLGDLDAEYQARDVAVVLVDRGLQMNLPARELLTLPAVVSVCVAKQTLWADVCLTGNSQVQRGGRQALDEDFEPLDSMAVIMSYVGEEVFAEFSAGKGEPGKLTVCFFVQQAASATIDWAA</sequence>
<evidence type="ECO:0000259" key="2">
    <source>
        <dbReference type="PROSITE" id="PS50304"/>
    </source>
</evidence>
<evidence type="ECO:0000313" key="4">
    <source>
        <dbReference type="Proteomes" id="UP000192578"/>
    </source>
</evidence>
<dbReference type="Pfam" id="PF00567">
    <property type="entry name" value="TUDOR"/>
    <property type="match status" value="1"/>
</dbReference>
<comment type="caution">
    <text evidence="3">The sequence shown here is derived from an EMBL/GenBank/DDBJ whole genome shotgun (WGS) entry which is preliminary data.</text>
</comment>
<evidence type="ECO:0000256" key="1">
    <source>
        <dbReference type="SAM" id="MobiDB-lite"/>
    </source>
</evidence>
<dbReference type="OrthoDB" id="9995375at2759"/>
<keyword evidence="4" id="KW-1185">Reference proteome</keyword>
<dbReference type="Gene3D" id="2.30.30.140">
    <property type="match status" value="1"/>
</dbReference>
<reference evidence="4" key="1">
    <citation type="submission" date="2017-01" db="EMBL/GenBank/DDBJ databases">
        <title>Comparative genomics of anhydrobiosis in the tardigrade Hypsibius dujardini.</title>
        <authorList>
            <person name="Yoshida Y."/>
            <person name="Koutsovoulos G."/>
            <person name="Laetsch D."/>
            <person name="Stevens L."/>
            <person name="Kumar S."/>
            <person name="Horikawa D."/>
            <person name="Ishino K."/>
            <person name="Komine S."/>
            <person name="Tomita M."/>
            <person name="Blaxter M."/>
            <person name="Arakawa K."/>
        </authorList>
    </citation>
    <scope>NUCLEOTIDE SEQUENCE [LARGE SCALE GENOMIC DNA]</scope>
    <source>
        <strain evidence="4">Z151</strain>
    </source>
</reference>
<feature type="region of interest" description="Disordered" evidence="1">
    <location>
        <begin position="1"/>
        <end position="30"/>
    </location>
</feature>
<dbReference type="SUPFAM" id="SSF63748">
    <property type="entry name" value="Tudor/PWWP/MBT"/>
    <property type="match status" value="1"/>
</dbReference>
<dbReference type="Proteomes" id="UP000192578">
    <property type="component" value="Unassembled WGS sequence"/>
</dbReference>
<proteinExistence type="predicted"/>